<evidence type="ECO:0000313" key="2">
    <source>
        <dbReference type="EMBL" id="KAJ7321588.1"/>
    </source>
</evidence>
<keyword evidence="3" id="KW-1185">Reference proteome</keyword>
<comment type="caution">
    <text evidence="2">The sequence shown here is derived from an EMBL/GenBank/DDBJ whole genome shotgun (WGS) entry which is preliminary data.</text>
</comment>
<dbReference type="Proteomes" id="UP001218218">
    <property type="component" value="Unassembled WGS sequence"/>
</dbReference>
<feature type="compositionally biased region" description="Polar residues" evidence="1">
    <location>
        <begin position="68"/>
        <end position="78"/>
    </location>
</feature>
<accession>A0AAD6ZGA4</accession>
<name>A0AAD6ZGA4_9AGAR</name>
<proteinExistence type="predicted"/>
<protein>
    <submittedName>
        <fullName evidence="2">Uncharacterized protein</fullName>
    </submittedName>
</protein>
<feature type="compositionally biased region" description="Basic and acidic residues" evidence="1">
    <location>
        <begin position="106"/>
        <end position="125"/>
    </location>
</feature>
<sequence length="205" mass="22715">MPPHFHTLPPRFPTLPAPLSSAACPPNCQVGFVAAKFDQKPVWPRDSETVSIVEESQNYFTITVPGQNKSDKWSQNTKVGEGGAKEGKGYQQQCLPVPFISGYKGNVHEKESTPREEGSKNRKTPMHLDRVELRLIHSIRSANTSGQPAAEARTCIQVTAGHIVSIRPEASINREFAQQPYEPSDGFCAVRIVWLMAHMARDILP</sequence>
<dbReference type="EMBL" id="JARIHO010000050">
    <property type="protein sequence ID" value="KAJ7321588.1"/>
    <property type="molecule type" value="Genomic_DNA"/>
</dbReference>
<gene>
    <name evidence="2" type="ORF">DFH08DRAFT_1033494</name>
</gene>
<feature type="region of interest" description="Disordered" evidence="1">
    <location>
        <begin position="105"/>
        <end position="125"/>
    </location>
</feature>
<evidence type="ECO:0000313" key="3">
    <source>
        <dbReference type="Proteomes" id="UP001218218"/>
    </source>
</evidence>
<evidence type="ECO:0000256" key="1">
    <source>
        <dbReference type="SAM" id="MobiDB-lite"/>
    </source>
</evidence>
<organism evidence="2 3">
    <name type="scientific">Mycena albidolilacea</name>
    <dbReference type="NCBI Taxonomy" id="1033008"/>
    <lineage>
        <taxon>Eukaryota</taxon>
        <taxon>Fungi</taxon>
        <taxon>Dikarya</taxon>
        <taxon>Basidiomycota</taxon>
        <taxon>Agaricomycotina</taxon>
        <taxon>Agaricomycetes</taxon>
        <taxon>Agaricomycetidae</taxon>
        <taxon>Agaricales</taxon>
        <taxon>Marasmiineae</taxon>
        <taxon>Mycenaceae</taxon>
        <taxon>Mycena</taxon>
    </lineage>
</organism>
<dbReference type="AlphaFoldDB" id="A0AAD6ZGA4"/>
<reference evidence="2" key="1">
    <citation type="submission" date="2023-03" db="EMBL/GenBank/DDBJ databases">
        <title>Massive genome expansion in bonnet fungi (Mycena s.s.) driven by repeated elements and novel gene families across ecological guilds.</title>
        <authorList>
            <consortium name="Lawrence Berkeley National Laboratory"/>
            <person name="Harder C.B."/>
            <person name="Miyauchi S."/>
            <person name="Viragh M."/>
            <person name="Kuo A."/>
            <person name="Thoen E."/>
            <person name="Andreopoulos B."/>
            <person name="Lu D."/>
            <person name="Skrede I."/>
            <person name="Drula E."/>
            <person name="Henrissat B."/>
            <person name="Morin E."/>
            <person name="Kohler A."/>
            <person name="Barry K."/>
            <person name="LaButti K."/>
            <person name="Morin E."/>
            <person name="Salamov A."/>
            <person name="Lipzen A."/>
            <person name="Mereny Z."/>
            <person name="Hegedus B."/>
            <person name="Baldrian P."/>
            <person name="Stursova M."/>
            <person name="Weitz H."/>
            <person name="Taylor A."/>
            <person name="Grigoriev I.V."/>
            <person name="Nagy L.G."/>
            <person name="Martin F."/>
            <person name="Kauserud H."/>
        </authorList>
    </citation>
    <scope>NUCLEOTIDE SEQUENCE</scope>
    <source>
        <strain evidence="2">CBHHK002</strain>
    </source>
</reference>
<feature type="region of interest" description="Disordered" evidence="1">
    <location>
        <begin position="68"/>
        <end position="87"/>
    </location>
</feature>